<protein>
    <recommendedName>
        <fullName evidence="3">Outer membrane protein beta-barrel domain-containing protein</fullName>
    </recommendedName>
</protein>
<comment type="caution">
    <text evidence="1">The sequence shown here is derived from an EMBL/GenBank/DDBJ whole genome shotgun (WGS) entry which is preliminary data.</text>
</comment>
<proteinExistence type="predicted"/>
<organism evidence="1 2">
    <name type="scientific">Candidatus Termititenax persephonae</name>
    <dbReference type="NCBI Taxonomy" id="2218525"/>
    <lineage>
        <taxon>Bacteria</taxon>
        <taxon>Bacillati</taxon>
        <taxon>Candidatus Margulisiibacteriota</taxon>
        <taxon>Candidatus Termititenacia</taxon>
        <taxon>Candidatus Termititenacales</taxon>
        <taxon>Candidatus Termititenacaceae</taxon>
        <taxon>Candidatus Termititenax</taxon>
    </lineage>
</organism>
<dbReference type="Proteomes" id="UP000275925">
    <property type="component" value="Unassembled WGS sequence"/>
</dbReference>
<keyword evidence="2" id="KW-1185">Reference proteome</keyword>
<name>A0A388TEV9_9BACT</name>
<evidence type="ECO:0000313" key="1">
    <source>
        <dbReference type="EMBL" id="GBR75578.1"/>
    </source>
</evidence>
<dbReference type="AlphaFoldDB" id="A0A388TEV9"/>
<dbReference type="EMBL" id="BGZO01000004">
    <property type="protein sequence ID" value="GBR75578.1"/>
    <property type="molecule type" value="Genomic_DNA"/>
</dbReference>
<evidence type="ECO:0008006" key="3">
    <source>
        <dbReference type="Google" id="ProtNLM"/>
    </source>
</evidence>
<sequence length="229" mass="25489">MRRLKSVLFLSWISLSLVFGAEAGLRTEKLTIRGAWNFLGALNLRYVEHGYSIGAFSGTLKENSSFELASGLTLFAEYPLWRFGRQTELLGGIKYSFTQSARQLHLSGSWGGWDFAPEREELRPGEFAVQNTALYLKPRWLTGRITPQTVSFYTASNISYNFITLSGERAAPAKPDRAIGLGASLGAVFYDAVDAEFGIDMIYSNILNNGGRGTWSEFYTAYLAVGYRI</sequence>
<accession>A0A388TEV9</accession>
<gene>
    <name evidence="1" type="ORF">NO2_0238</name>
</gene>
<reference evidence="1 2" key="1">
    <citation type="journal article" date="2019" name="ISME J.">
        <title>Genome analyses of uncultured TG2/ZB3 bacteria in 'Margulisbacteria' specifically attached to ectosymbiotic spirochetes of protists in the termite gut.</title>
        <authorList>
            <person name="Utami Y.D."/>
            <person name="Kuwahara H."/>
            <person name="Igai K."/>
            <person name="Murakami T."/>
            <person name="Sugaya K."/>
            <person name="Morikawa T."/>
            <person name="Nagura Y."/>
            <person name="Yuki M."/>
            <person name="Deevong P."/>
            <person name="Inoue T."/>
            <person name="Kihara K."/>
            <person name="Lo N."/>
            <person name="Yamada A."/>
            <person name="Ohkuma M."/>
            <person name="Hongoh Y."/>
        </authorList>
    </citation>
    <scope>NUCLEOTIDE SEQUENCE [LARGE SCALE GENOMIC DNA]</scope>
    <source>
        <strain evidence="1">NkOx7-02</strain>
    </source>
</reference>
<evidence type="ECO:0000313" key="2">
    <source>
        <dbReference type="Proteomes" id="UP000275925"/>
    </source>
</evidence>